<evidence type="ECO:0000256" key="2">
    <source>
        <dbReference type="ARBA" id="ARBA00022801"/>
    </source>
</evidence>
<dbReference type="AlphaFoldDB" id="A0A512N6W4"/>
<organism evidence="4 5">
    <name type="scientific">Reyranella soli</name>
    <dbReference type="NCBI Taxonomy" id="1230389"/>
    <lineage>
        <taxon>Bacteria</taxon>
        <taxon>Pseudomonadati</taxon>
        <taxon>Pseudomonadota</taxon>
        <taxon>Alphaproteobacteria</taxon>
        <taxon>Hyphomicrobiales</taxon>
        <taxon>Reyranellaceae</taxon>
        <taxon>Reyranella</taxon>
    </lineage>
</organism>
<evidence type="ECO:0000313" key="5">
    <source>
        <dbReference type="Proteomes" id="UP000321058"/>
    </source>
</evidence>
<dbReference type="Gene3D" id="3.40.50.1820">
    <property type="entry name" value="alpha/beta hydrolase"/>
    <property type="match status" value="1"/>
</dbReference>
<sequence>MEERSYKLQGSDGLALRVIEWGSPAAAPIVMLHGIRGYARTFAPLAQALLPHFRTIAYDQRGRGESDWDPLRRYYNQDYVRDLEAVVQQLGLKRFDLLGHSMGGIAAYVYAAANPDRVRRLVIEDAGPGASADSSGSARIRQELQSAPSSFESWDAAAEFMRRLRPTVSEAARLDRLQNMLKRRADGTWTWQYDHAGIAEARLNPDPSRQVDLWPHVEAIRSPTLVLRGGRSDYLARDVAGSLCVRNHIIQWREIADAGHYIHDDQLDVFISCVSAFLTAPEKAADKG</sequence>
<evidence type="ECO:0000313" key="4">
    <source>
        <dbReference type="EMBL" id="GEP54722.1"/>
    </source>
</evidence>
<dbReference type="RefSeq" id="WP_147148556.1">
    <property type="nucleotide sequence ID" value="NZ_BKAJ01000032.1"/>
</dbReference>
<dbReference type="EMBL" id="BKAJ01000032">
    <property type="protein sequence ID" value="GEP54722.1"/>
    <property type="molecule type" value="Genomic_DNA"/>
</dbReference>
<dbReference type="PANTHER" id="PTHR43194">
    <property type="entry name" value="HYDROLASE ALPHA/BETA FOLD FAMILY"/>
    <property type="match status" value="1"/>
</dbReference>
<protein>
    <submittedName>
        <fullName evidence="4">Hydrolase</fullName>
    </submittedName>
</protein>
<dbReference type="GO" id="GO:0006508">
    <property type="term" value="P:proteolysis"/>
    <property type="evidence" value="ECO:0007669"/>
    <property type="project" value="InterPro"/>
</dbReference>
<feature type="domain" description="AB hydrolase-1" evidence="3">
    <location>
        <begin position="28"/>
        <end position="265"/>
    </location>
</feature>
<dbReference type="InterPro" id="IPR050228">
    <property type="entry name" value="Carboxylesterase_BioH"/>
</dbReference>
<proteinExistence type="inferred from homology"/>
<dbReference type="OrthoDB" id="9791366at2"/>
<accession>A0A512N6W4</accession>
<dbReference type="PRINTS" id="PR00793">
    <property type="entry name" value="PROAMNOPTASE"/>
</dbReference>
<dbReference type="InterPro" id="IPR000073">
    <property type="entry name" value="AB_hydrolase_1"/>
</dbReference>
<gene>
    <name evidence="4" type="ORF">RSO01_18880</name>
</gene>
<dbReference type="SUPFAM" id="SSF53474">
    <property type="entry name" value="alpha/beta-Hydrolases"/>
    <property type="match status" value="1"/>
</dbReference>
<dbReference type="Pfam" id="PF00561">
    <property type="entry name" value="Abhydrolase_1"/>
    <property type="match status" value="1"/>
</dbReference>
<dbReference type="GO" id="GO:0008233">
    <property type="term" value="F:peptidase activity"/>
    <property type="evidence" value="ECO:0007669"/>
    <property type="project" value="InterPro"/>
</dbReference>
<comment type="caution">
    <text evidence="4">The sequence shown here is derived from an EMBL/GenBank/DDBJ whole genome shotgun (WGS) entry which is preliminary data.</text>
</comment>
<keyword evidence="2 4" id="KW-0378">Hydrolase</keyword>
<dbReference type="InterPro" id="IPR002410">
    <property type="entry name" value="Peptidase_S33"/>
</dbReference>
<dbReference type="PANTHER" id="PTHR43194:SF2">
    <property type="entry name" value="PEROXISOMAL MEMBRANE PROTEIN LPX1"/>
    <property type="match status" value="1"/>
</dbReference>
<dbReference type="Proteomes" id="UP000321058">
    <property type="component" value="Unassembled WGS sequence"/>
</dbReference>
<dbReference type="InterPro" id="IPR029058">
    <property type="entry name" value="AB_hydrolase_fold"/>
</dbReference>
<keyword evidence="5" id="KW-1185">Reference proteome</keyword>
<evidence type="ECO:0000259" key="3">
    <source>
        <dbReference type="Pfam" id="PF00561"/>
    </source>
</evidence>
<name>A0A512N6W4_9HYPH</name>
<reference evidence="4 5" key="1">
    <citation type="submission" date="2019-07" db="EMBL/GenBank/DDBJ databases">
        <title>Whole genome shotgun sequence of Reyranella soli NBRC 108950.</title>
        <authorList>
            <person name="Hosoyama A."/>
            <person name="Uohara A."/>
            <person name="Ohji S."/>
            <person name="Ichikawa N."/>
        </authorList>
    </citation>
    <scope>NUCLEOTIDE SEQUENCE [LARGE SCALE GENOMIC DNA]</scope>
    <source>
        <strain evidence="4 5">NBRC 108950</strain>
    </source>
</reference>
<comment type="similarity">
    <text evidence="1">Belongs to the peptidase S33 family.</text>
</comment>
<evidence type="ECO:0000256" key="1">
    <source>
        <dbReference type="ARBA" id="ARBA00010088"/>
    </source>
</evidence>
<dbReference type="PRINTS" id="PR00111">
    <property type="entry name" value="ABHYDROLASE"/>
</dbReference>